<accession>A0A4R0QVS1</accession>
<keyword evidence="1" id="KW-0812">Transmembrane</keyword>
<feature type="transmembrane region" description="Helical" evidence="1">
    <location>
        <begin position="771"/>
        <end position="791"/>
    </location>
</feature>
<keyword evidence="2" id="KW-0732">Signal</keyword>
<dbReference type="EMBL" id="RXLP01000019">
    <property type="protein sequence ID" value="TCD54357.1"/>
    <property type="molecule type" value="Genomic_DNA"/>
</dbReference>
<feature type="chain" id="PRO_5020503937" description="LPXTG cell wall anchor domain-containing protein" evidence="2">
    <location>
        <begin position="34"/>
        <end position="797"/>
    </location>
</feature>
<proteinExistence type="predicted"/>
<evidence type="ECO:0000256" key="2">
    <source>
        <dbReference type="SAM" id="SignalP"/>
    </source>
</evidence>
<reference evidence="3 4" key="1">
    <citation type="submission" date="2018-12" db="EMBL/GenBank/DDBJ databases">
        <title>Alloscrdovia theropitheci sp. nov: a novel taxon from the feces of the bleeding-herat monkey (Theropithecus geleda).</title>
        <authorList>
            <person name="Modesto M."/>
        </authorList>
    </citation>
    <scope>NUCLEOTIDE SEQUENCE [LARGE SCALE GENOMIC DNA]</scope>
    <source>
        <strain evidence="3 4">GLDI4/2</strain>
    </source>
</reference>
<comment type="caution">
    <text evidence="3">The sequence shown here is derived from an EMBL/GenBank/DDBJ whole genome shotgun (WGS) entry which is preliminary data.</text>
</comment>
<evidence type="ECO:0000256" key="1">
    <source>
        <dbReference type="SAM" id="Phobius"/>
    </source>
</evidence>
<organism evidence="3 4">
    <name type="scientific">Alloscardovia theropitheci</name>
    <dbReference type="NCBI Taxonomy" id="2496842"/>
    <lineage>
        <taxon>Bacteria</taxon>
        <taxon>Bacillati</taxon>
        <taxon>Actinomycetota</taxon>
        <taxon>Actinomycetes</taxon>
        <taxon>Bifidobacteriales</taxon>
        <taxon>Bifidobacteriaceae</taxon>
        <taxon>Alloscardovia</taxon>
    </lineage>
</organism>
<dbReference type="AlphaFoldDB" id="A0A4R0QVS1"/>
<gene>
    <name evidence="3" type="ORF">EJ419_04820</name>
</gene>
<keyword evidence="1" id="KW-0472">Membrane</keyword>
<keyword evidence="1" id="KW-1133">Transmembrane helix</keyword>
<dbReference type="RefSeq" id="WP_131284126.1">
    <property type="nucleotide sequence ID" value="NZ_RXLP01000019.1"/>
</dbReference>
<protein>
    <recommendedName>
        <fullName evidence="5">LPXTG cell wall anchor domain-containing protein</fullName>
    </recommendedName>
</protein>
<sequence>MERLSSRFIAALTTLTMLFAGAIVLLTPQTARAADADLPIAQYVSTSGTKVCATNPESATYNGTVDIKVPMSKVLESHEADMQQAGASGLYPHGLEGRNRIAYISYDVTFPEDVTVGTITTANTVSYINGNRITHTVNGRTVNFRLYLNDVNWQTIYTSYLNDKANPDAHTVDLHIPYTAQVASYTDATRMDSENITGQGSFSFYASGMMAAFGIGATTYNSDVASVPFVSQTATCFTPPVQKVTQWLAEDGTVLKAQETGTDFAAQETFTDYDFVSETVSADGNTKTYTYKKKLQATDVIPEGEKHADLTADLLGSVDGRARDTQHTEVLTANSKSSVFSVTGTLHVNDLVQGQMGELINKYDESPQTFDNIVLSDMSFAFNAQLTLPEQMQFEAQGTYPQVTLEGANGFEVKNATVNGKTINVTIGLSNADQITNFAQLKTLIDGLHNDLSVTVGGIGFTAAAQAGTPYTITGRTSGAFAAQAMINNVARQFSYTYDAVQKADEADSTGATGLALTVQYARPVQQDLLADLRGAQDGRPMDTTHTQAYVADSKNSQLTLEGVLHVSDTIKQQMKAIEDRYAQNPSGFANISIAALNYGFTAKLTLPSGMEFGDTDITKLELQGAPGFAISHDPAETFYDGNELTVHFELVNPQNVTDYAHLSALVNGVDDDLIVRVPSVRFTADSQPSTNYTVRGTVSGNFNATATLGTHAIPFAFEWNGVQKADEADAVEPQGINFTVQYKPEAKPVPTKPQSNKPKKPALAKTGSQVATLGFIAALITAAGVAVMSIRKQRMK</sequence>
<feature type="signal peptide" evidence="2">
    <location>
        <begin position="1"/>
        <end position="33"/>
    </location>
</feature>
<evidence type="ECO:0000313" key="3">
    <source>
        <dbReference type="EMBL" id="TCD54357.1"/>
    </source>
</evidence>
<evidence type="ECO:0008006" key="5">
    <source>
        <dbReference type="Google" id="ProtNLM"/>
    </source>
</evidence>
<keyword evidence="4" id="KW-1185">Reference proteome</keyword>
<dbReference type="Proteomes" id="UP000291289">
    <property type="component" value="Unassembled WGS sequence"/>
</dbReference>
<dbReference type="OrthoDB" id="2078652at2"/>
<evidence type="ECO:0000313" key="4">
    <source>
        <dbReference type="Proteomes" id="UP000291289"/>
    </source>
</evidence>
<name>A0A4R0QVS1_9BIFI</name>